<keyword evidence="1" id="KW-0732">Signal</keyword>
<proteinExistence type="predicted"/>
<gene>
    <name evidence="2" type="ORF">NCTC11155_02239</name>
</gene>
<feature type="signal peptide" evidence="1">
    <location>
        <begin position="1"/>
        <end position="28"/>
    </location>
</feature>
<organism evidence="2 3">
    <name type="scientific">Bacteroides eggerthii</name>
    <dbReference type="NCBI Taxonomy" id="28111"/>
    <lineage>
        <taxon>Bacteria</taxon>
        <taxon>Pseudomonadati</taxon>
        <taxon>Bacteroidota</taxon>
        <taxon>Bacteroidia</taxon>
        <taxon>Bacteroidales</taxon>
        <taxon>Bacteroidaceae</taxon>
        <taxon>Bacteroides</taxon>
    </lineage>
</organism>
<name>A0A380Z745_9BACE</name>
<dbReference type="STRING" id="483216.BACEGG_02909"/>
<protein>
    <submittedName>
        <fullName evidence="2">Uncharacterized protein</fullName>
    </submittedName>
</protein>
<dbReference type="AlphaFoldDB" id="A0A380Z745"/>
<dbReference type="Proteomes" id="UP000254424">
    <property type="component" value="Unassembled WGS sequence"/>
</dbReference>
<reference evidence="2 3" key="1">
    <citation type="submission" date="2018-06" db="EMBL/GenBank/DDBJ databases">
        <authorList>
            <consortium name="Pathogen Informatics"/>
            <person name="Doyle S."/>
        </authorList>
    </citation>
    <scope>NUCLEOTIDE SEQUENCE [LARGE SCALE GENOMIC DNA]</scope>
    <source>
        <strain evidence="2 3">NCTC11155</strain>
    </source>
</reference>
<feature type="chain" id="PRO_5016682567" evidence="1">
    <location>
        <begin position="29"/>
        <end position="142"/>
    </location>
</feature>
<accession>A0A380Z745</accession>
<evidence type="ECO:0000256" key="1">
    <source>
        <dbReference type="SAM" id="SignalP"/>
    </source>
</evidence>
<evidence type="ECO:0000313" key="2">
    <source>
        <dbReference type="EMBL" id="SUV42858.1"/>
    </source>
</evidence>
<sequence>MFMGRYLKFIGFLVLAFIVWQTSGAAFADGSSAGVEESVDIRTAPVAAHHQEEACFTSPRLPYLPVAELASNNGHVQLLTMSRIQRSYITEYIFSLKDWVDKIAQREAVLSLHREKLFDATAYYRCQPVCEYYIFALRRILI</sequence>
<dbReference type="EMBL" id="UFSX01000002">
    <property type="protein sequence ID" value="SUV42858.1"/>
    <property type="molecule type" value="Genomic_DNA"/>
</dbReference>
<evidence type="ECO:0000313" key="3">
    <source>
        <dbReference type="Proteomes" id="UP000254424"/>
    </source>
</evidence>